<evidence type="ECO:0000256" key="1">
    <source>
        <dbReference type="SAM" id="MobiDB-lite"/>
    </source>
</evidence>
<proteinExistence type="predicted"/>
<organism evidence="3 4">
    <name type="scientific">Aspergillus candidus</name>
    <dbReference type="NCBI Taxonomy" id="41067"/>
    <lineage>
        <taxon>Eukaryota</taxon>
        <taxon>Fungi</taxon>
        <taxon>Dikarya</taxon>
        <taxon>Ascomycota</taxon>
        <taxon>Pezizomycotina</taxon>
        <taxon>Eurotiomycetes</taxon>
        <taxon>Eurotiomycetidae</taxon>
        <taxon>Eurotiales</taxon>
        <taxon>Aspergillaceae</taxon>
        <taxon>Aspergillus</taxon>
        <taxon>Aspergillus subgen. Circumdati</taxon>
    </lineage>
</organism>
<feature type="region of interest" description="Disordered" evidence="1">
    <location>
        <begin position="57"/>
        <end position="82"/>
    </location>
</feature>
<evidence type="ECO:0000259" key="2">
    <source>
        <dbReference type="Pfam" id="PF25545"/>
    </source>
</evidence>
<dbReference type="Pfam" id="PF25545">
    <property type="entry name" value="DUF7924"/>
    <property type="match status" value="1"/>
</dbReference>
<dbReference type="STRING" id="41067.A0A2I2FHZ6"/>
<gene>
    <name evidence="3" type="ORF">BDW47DRAFT_101675</name>
</gene>
<accession>A0A2I2FHZ6</accession>
<keyword evidence="4" id="KW-1185">Reference proteome</keyword>
<dbReference type="GeneID" id="36518864"/>
<evidence type="ECO:0000313" key="3">
    <source>
        <dbReference type="EMBL" id="PLB40257.1"/>
    </source>
</evidence>
<sequence>MKRTHSGSPVPAAKQSKHVAAATCLTDDALKEHDQKTRPLSFLTLLDMDQEGKVNSLSAVSELSSPSKQSSQSSWSSRLSRHSDARYRGNTLRRANIHVDGEIPADISHYANNRVFNLFDGDDEHLRKISQRLWEKSKEIVRISSGKTEWTGALYRAIDELSPTGLRIAYNQVWRGDLKPPVHNPLPRIPRKQIQPHQPLPGSSTTDKLYRTTQTLRELESVLPMFKLKDPRPDIGVGLSDESLSTSLEPQKGRNAAQNFLFDLQDMCILTSDPHINPLSIRFPFLIVEVKSAATGGNLYEAQNKAAVGGSTALQILKELAELRFNRNSNHAEKAKKQENIADDRGSTQAMTDITSNMVFSITTEGPTHELWLHFRRPKKDDFYMVCLGVWRTTLKDDSLKFVRRLSAILKWGNGAFRESIDGILQRL</sequence>
<dbReference type="RefSeq" id="XP_024674269.1">
    <property type="nucleotide sequence ID" value="XM_024811704.1"/>
</dbReference>
<reference evidence="3 4" key="1">
    <citation type="submission" date="2017-12" db="EMBL/GenBank/DDBJ databases">
        <authorList>
            <consortium name="DOE Joint Genome Institute"/>
            <person name="Haridas S."/>
            <person name="Kjaerbolling I."/>
            <person name="Vesth T.C."/>
            <person name="Frisvad J.C."/>
            <person name="Nybo J.L."/>
            <person name="Theobald S."/>
            <person name="Kuo A."/>
            <person name="Bowyer P."/>
            <person name="Matsuda Y."/>
            <person name="Mondo S."/>
            <person name="Lyhne E.K."/>
            <person name="Kogle M.E."/>
            <person name="Clum A."/>
            <person name="Lipzen A."/>
            <person name="Salamov A."/>
            <person name="Ngan C.Y."/>
            <person name="Daum C."/>
            <person name="Chiniquy J."/>
            <person name="Barry K."/>
            <person name="LaButti K."/>
            <person name="Simmons B.A."/>
            <person name="Magnuson J.K."/>
            <person name="Mortensen U.H."/>
            <person name="Larsen T.O."/>
            <person name="Grigoriev I.V."/>
            <person name="Baker S.E."/>
            <person name="Andersen M.R."/>
            <person name="Nordberg H.P."/>
            <person name="Cantor M.N."/>
            <person name="Hua S.X."/>
        </authorList>
    </citation>
    <scope>NUCLEOTIDE SEQUENCE [LARGE SCALE GENOMIC DNA]</scope>
    <source>
        <strain evidence="3 4">CBS 102.13</strain>
    </source>
</reference>
<dbReference type="EMBL" id="KZ559125">
    <property type="protein sequence ID" value="PLB40257.1"/>
    <property type="molecule type" value="Genomic_DNA"/>
</dbReference>
<dbReference type="AlphaFoldDB" id="A0A2I2FHZ6"/>
<dbReference type="Proteomes" id="UP000234585">
    <property type="component" value="Unassembled WGS sequence"/>
</dbReference>
<feature type="domain" description="DUF7924" evidence="2">
    <location>
        <begin position="225"/>
        <end position="421"/>
    </location>
</feature>
<name>A0A2I2FHZ6_ASPCN</name>
<dbReference type="OrthoDB" id="5372703at2759"/>
<feature type="compositionally biased region" description="Low complexity" evidence="1">
    <location>
        <begin position="57"/>
        <end position="78"/>
    </location>
</feature>
<dbReference type="InterPro" id="IPR057684">
    <property type="entry name" value="DUF7924"/>
</dbReference>
<evidence type="ECO:0000313" key="4">
    <source>
        <dbReference type="Proteomes" id="UP000234585"/>
    </source>
</evidence>
<protein>
    <recommendedName>
        <fullName evidence="2">DUF7924 domain-containing protein</fullName>
    </recommendedName>
</protein>